<evidence type="ECO:0000313" key="22">
    <source>
        <dbReference type="EMBL" id="JAD12173.1"/>
    </source>
</evidence>
<feature type="transmembrane region" description="Helical" evidence="17">
    <location>
        <begin position="42"/>
        <end position="59"/>
    </location>
</feature>
<evidence type="ECO:0000256" key="7">
    <source>
        <dbReference type="ARBA" id="ARBA00022692"/>
    </source>
</evidence>
<feature type="transmembrane region" description="Helical" evidence="17">
    <location>
        <begin position="174"/>
        <end position="195"/>
    </location>
</feature>
<evidence type="ECO:0000256" key="13">
    <source>
        <dbReference type="ARBA" id="ARBA00022989"/>
    </source>
</evidence>
<dbReference type="EMBL" id="GBXI01012171">
    <property type="protein sequence ID" value="JAD02121.1"/>
    <property type="molecule type" value="Transcribed_RNA"/>
</dbReference>
<evidence type="ECO:0000256" key="17">
    <source>
        <dbReference type="SAM" id="Phobius"/>
    </source>
</evidence>
<dbReference type="EMBL" id="GBXI01002119">
    <property type="protein sequence ID" value="JAD12173.1"/>
    <property type="molecule type" value="Transcribed_RNA"/>
</dbReference>
<dbReference type="InterPro" id="IPR050731">
    <property type="entry name" value="HRD1_E3_ubiq-ligases"/>
</dbReference>
<evidence type="ECO:0000259" key="19">
    <source>
        <dbReference type="PROSITE" id="PS50089"/>
    </source>
</evidence>
<dbReference type="GO" id="GO:0061630">
    <property type="term" value="F:ubiquitin protein ligase activity"/>
    <property type="evidence" value="ECO:0007669"/>
    <property type="project" value="UniProtKB-EC"/>
</dbReference>
<dbReference type="InterPro" id="IPR057992">
    <property type="entry name" value="TPR_SYVN1_N"/>
</dbReference>
<dbReference type="OrthoDB" id="7759664at2759"/>
<keyword evidence="11" id="KW-0256">Endoplasmic reticulum</keyword>
<dbReference type="Pfam" id="PF25563">
    <property type="entry name" value="TPR_SYVN1_N"/>
    <property type="match status" value="1"/>
</dbReference>
<evidence type="ECO:0000256" key="18">
    <source>
        <dbReference type="SAM" id="SignalP"/>
    </source>
</evidence>
<sequence>MQILLSSICLALTSVVIGNAYYQKKQFYPAVVYITKSNASMAVIYIQFFVIVFMFGKLLRKIFLGTLRAAEFEHLLERFWYALTETCLAFTVFRDDFNPRFVALFTVLLFLKSFHWLAEERVDFMERSPVLGWLFHIRVASLLVVLGVLDYFLLMHAYNSTLVRGPTVQLVFGFEYAILLTVVASTAIKYVLHAAEMRTDVPWENKAVFLLYTELVIGMIKVILYVLFVVIMAKIYALPMFVFRPMFFTIRNFKKALSDVIMSRRAIRNMNTLYPDATPEELRLSDNICIICREDMVNHSKKLPCGHIFHTTCLRSWFQRQQTCPTCRLNILRTPNANSTAIPRPDEAVGGAAAVQGDAAAAGAGPAAAAAAPLPNQANGADIPRVDGAAPPNAANIPGLFENIGVGNVGSNIPGGLPSVPTTAAPPNFPTLPLAPPFMMPPPFPFIAPYAVPPPPMPSDLSTLSDEELKLLEGNERRNVEERIKLLRNIELMLNAAGILMNNYQIITARLQPTVPLPTETATSSKNTTNATVNNTNDGPSTSAAAAAALAESQSHASRVSNAEAIAKPTILTENSTHPSLQKYGDVTIEDLGGEEHEYRVTHSADASPVLASSAVHTTEFEISTDDKTTNITAEQPENAELSELRKRRLKFLEEVSKLSTPTTTTNSENTSSD</sequence>
<evidence type="ECO:0000256" key="9">
    <source>
        <dbReference type="ARBA" id="ARBA00022771"/>
    </source>
</evidence>
<evidence type="ECO:0000256" key="8">
    <source>
        <dbReference type="ARBA" id="ARBA00022723"/>
    </source>
</evidence>
<evidence type="ECO:0000256" key="15">
    <source>
        <dbReference type="PROSITE-ProRule" id="PRU00175"/>
    </source>
</evidence>
<comment type="similarity">
    <text evidence="4">Belongs to the HRD1 family.</text>
</comment>
<dbReference type="SUPFAM" id="SSF57850">
    <property type="entry name" value="RING/U-box"/>
    <property type="match status" value="1"/>
</dbReference>
<evidence type="ECO:0000256" key="4">
    <source>
        <dbReference type="ARBA" id="ARBA00010089"/>
    </source>
</evidence>
<feature type="signal peptide" evidence="18">
    <location>
        <begin position="1"/>
        <end position="18"/>
    </location>
</feature>
<dbReference type="EC" id="2.3.2.27" evidence="5"/>
<evidence type="ECO:0000256" key="3">
    <source>
        <dbReference type="ARBA" id="ARBA00004906"/>
    </source>
</evidence>
<evidence type="ECO:0000313" key="21">
    <source>
        <dbReference type="EMBL" id="JAD11309.1"/>
    </source>
</evidence>
<feature type="transmembrane region" description="Helical" evidence="17">
    <location>
        <begin position="130"/>
        <end position="153"/>
    </location>
</feature>
<evidence type="ECO:0000256" key="2">
    <source>
        <dbReference type="ARBA" id="ARBA00004477"/>
    </source>
</evidence>
<dbReference type="EMBL" id="GBXI01002983">
    <property type="protein sequence ID" value="JAD11309.1"/>
    <property type="molecule type" value="Transcribed_RNA"/>
</dbReference>
<keyword evidence="6" id="KW-0808">Transferase</keyword>
<keyword evidence="14 17" id="KW-0472">Membrane</keyword>
<feature type="chain" id="PRO_5011029358" description="RING-type E3 ubiquitin transferase" evidence="18">
    <location>
        <begin position="19"/>
        <end position="674"/>
    </location>
</feature>
<proteinExistence type="inferred from homology"/>
<keyword evidence="10" id="KW-0833">Ubl conjugation pathway</keyword>
<feature type="transmembrane region" description="Helical" evidence="17">
    <location>
        <begin position="215"/>
        <end position="237"/>
    </location>
</feature>
<feature type="compositionally biased region" description="Low complexity" evidence="16">
    <location>
        <begin position="519"/>
        <end position="550"/>
    </location>
</feature>
<dbReference type="InterPro" id="IPR001841">
    <property type="entry name" value="Znf_RING"/>
</dbReference>
<dbReference type="UniPathway" id="UPA00143"/>
<keyword evidence="8" id="KW-0479">Metal-binding</keyword>
<dbReference type="CDD" id="cd16479">
    <property type="entry name" value="RING-H2_synoviolin"/>
    <property type="match status" value="1"/>
</dbReference>
<evidence type="ECO:0000256" key="10">
    <source>
        <dbReference type="ARBA" id="ARBA00022786"/>
    </source>
</evidence>
<keyword evidence="7 17" id="KW-0812">Transmembrane</keyword>
<reference evidence="20" key="2">
    <citation type="journal article" date="2015" name="Gigascience">
        <title>Reconstructing a comprehensive transcriptome assembly of a white-pupal translocated strain of the pest fruit fly Bactrocera cucurbitae.</title>
        <authorList>
            <person name="Sim S.B."/>
            <person name="Calla B."/>
            <person name="Hall B."/>
            <person name="DeRego T."/>
            <person name="Geib S.M."/>
        </authorList>
    </citation>
    <scope>NUCLEOTIDE SEQUENCE</scope>
</reference>
<reference evidence="20" key="1">
    <citation type="submission" date="2014-11" db="EMBL/GenBank/DDBJ databases">
        <authorList>
            <person name="Geib S."/>
        </authorList>
    </citation>
    <scope>NUCLEOTIDE SEQUENCE</scope>
</reference>
<keyword evidence="9 15" id="KW-0863">Zinc-finger</keyword>
<dbReference type="PROSITE" id="PS50089">
    <property type="entry name" value="ZF_RING_2"/>
    <property type="match status" value="1"/>
</dbReference>
<evidence type="ECO:0000313" key="20">
    <source>
        <dbReference type="EMBL" id="JAD02121.1"/>
    </source>
</evidence>
<organism evidence="20">
    <name type="scientific">Zeugodacus cucurbitae</name>
    <name type="common">Melon fruit fly</name>
    <name type="synonym">Bactrocera cucurbitae</name>
    <dbReference type="NCBI Taxonomy" id="28588"/>
    <lineage>
        <taxon>Eukaryota</taxon>
        <taxon>Metazoa</taxon>
        <taxon>Ecdysozoa</taxon>
        <taxon>Arthropoda</taxon>
        <taxon>Hexapoda</taxon>
        <taxon>Insecta</taxon>
        <taxon>Pterygota</taxon>
        <taxon>Neoptera</taxon>
        <taxon>Endopterygota</taxon>
        <taxon>Diptera</taxon>
        <taxon>Brachycera</taxon>
        <taxon>Muscomorpha</taxon>
        <taxon>Tephritoidea</taxon>
        <taxon>Tephritidae</taxon>
        <taxon>Zeugodacus</taxon>
        <taxon>Zeugodacus</taxon>
    </lineage>
</organism>
<evidence type="ECO:0000256" key="6">
    <source>
        <dbReference type="ARBA" id="ARBA00022679"/>
    </source>
</evidence>
<evidence type="ECO:0000256" key="11">
    <source>
        <dbReference type="ARBA" id="ARBA00022824"/>
    </source>
</evidence>
<dbReference type="InterPro" id="IPR013083">
    <property type="entry name" value="Znf_RING/FYVE/PHD"/>
</dbReference>
<protein>
    <recommendedName>
        <fullName evidence="5">RING-type E3 ubiquitin transferase</fullName>
        <ecNumber evidence="5">2.3.2.27</ecNumber>
    </recommendedName>
</protein>
<evidence type="ECO:0000256" key="16">
    <source>
        <dbReference type="SAM" id="MobiDB-lite"/>
    </source>
</evidence>
<dbReference type="FunFam" id="3.30.40.10:FF:000088">
    <property type="entry name" value="E3 ubiquitin-protein ligase synoviolin"/>
    <property type="match status" value="1"/>
</dbReference>
<dbReference type="GO" id="GO:0016567">
    <property type="term" value="P:protein ubiquitination"/>
    <property type="evidence" value="ECO:0007669"/>
    <property type="project" value="UniProtKB-UniPathway"/>
</dbReference>
<comment type="catalytic activity">
    <reaction evidence="1">
        <text>S-ubiquitinyl-[E2 ubiquitin-conjugating enzyme]-L-cysteine + [acceptor protein]-L-lysine = [E2 ubiquitin-conjugating enzyme]-L-cysteine + N(6)-ubiquitinyl-[acceptor protein]-L-lysine.</text>
        <dbReference type="EC" id="2.3.2.27"/>
    </reaction>
</comment>
<dbReference type="SMART" id="SM00184">
    <property type="entry name" value="RING"/>
    <property type="match status" value="1"/>
</dbReference>
<dbReference type="AlphaFoldDB" id="A0A0A1WTZ7"/>
<accession>A0A0A1WTZ7</accession>
<dbReference type="InterPro" id="IPR058051">
    <property type="entry name" value="Znf_RING_synoviolin"/>
</dbReference>
<dbReference type="Pfam" id="PF13639">
    <property type="entry name" value="zf-RING_2"/>
    <property type="match status" value="1"/>
</dbReference>
<dbReference type="GO" id="GO:0005789">
    <property type="term" value="C:endoplasmic reticulum membrane"/>
    <property type="evidence" value="ECO:0007669"/>
    <property type="project" value="UniProtKB-SubCell"/>
</dbReference>
<feature type="domain" description="RING-type" evidence="19">
    <location>
        <begin position="289"/>
        <end position="328"/>
    </location>
</feature>
<keyword evidence="12" id="KW-0862">Zinc</keyword>
<dbReference type="PANTHER" id="PTHR22763:SF184">
    <property type="entry name" value="E3 UBIQUITIN-PROTEIN LIGASE SYNOVIOLIN"/>
    <property type="match status" value="1"/>
</dbReference>
<comment type="subcellular location">
    <subcellularLocation>
        <location evidence="2">Endoplasmic reticulum membrane</location>
        <topology evidence="2">Multi-pass membrane protein</topology>
    </subcellularLocation>
</comment>
<name>A0A0A1WTZ7_ZEUCU</name>
<evidence type="ECO:0000256" key="1">
    <source>
        <dbReference type="ARBA" id="ARBA00000900"/>
    </source>
</evidence>
<comment type="pathway">
    <text evidence="3">Protein modification; protein ubiquitination.</text>
</comment>
<gene>
    <name evidence="20" type="primary">sip3_0</name>
    <name evidence="22" type="synonym">sip3_1</name>
    <name evidence="21" type="synonym">sip3_2</name>
    <name evidence="22" type="ORF">g.13466</name>
    <name evidence="20" type="ORF">g.13468</name>
    <name evidence="21" type="ORF">g.13470</name>
</gene>
<dbReference type="GO" id="GO:0008270">
    <property type="term" value="F:zinc ion binding"/>
    <property type="evidence" value="ECO:0007669"/>
    <property type="project" value="UniProtKB-KW"/>
</dbReference>
<keyword evidence="13 17" id="KW-1133">Transmembrane helix</keyword>
<dbReference type="GO" id="GO:0036503">
    <property type="term" value="P:ERAD pathway"/>
    <property type="evidence" value="ECO:0007669"/>
    <property type="project" value="TreeGrafter"/>
</dbReference>
<dbReference type="Gene3D" id="3.30.40.10">
    <property type="entry name" value="Zinc/RING finger domain, C3HC4 (zinc finger)"/>
    <property type="match status" value="1"/>
</dbReference>
<evidence type="ECO:0000256" key="12">
    <source>
        <dbReference type="ARBA" id="ARBA00022833"/>
    </source>
</evidence>
<evidence type="ECO:0000256" key="5">
    <source>
        <dbReference type="ARBA" id="ARBA00012483"/>
    </source>
</evidence>
<keyword evidence="18" id="KW-0732">Signal</keyword>
<dbReference type="GO" id="GO:0043161">
    <property type="term" value="P:proteasome-mediated ubiquitin-dependent protein catabolic process"/>
    <property type="evidence" value="ECO:0007669"/>
    <property type="project" value="TreeGrafter"/>
</dbReference>
<dbReference type="PANTHER" id="PTHR22763">
    <property type="entry name" value="RING ZINC FINGER PROTEIN"/>
    <property type="match status" value="1"/>
</dbReference>
<feature type="region of interest" description="Disordered" evidence="16">
    <location>
        <begin position="518"/>
        <end position="550"/>
    </location>
</feature>
<evidence type="ECO:0000256" key="14">
    <source>
        <dbReference type="ARBA" id="ARBA00023136"/>
    </source>
</evidence>